<keyword evidence="2" id="KW-0732">Signal</keyword>
<dbReference type="AlphaFoldDB" id="A0A4C1SVF4"/>
<reference evidence="3 4" key="1">
    <citation type="journal article" date="2019" name="Commun. Biol.">
        <title>The bagworm genome reveals a unique fibroin gene that provides high tensile strength.</title>
        <authorList>
            <person name="Kono N."/>
            <person name="Nakamura H."/>
            <person name="Ohtoshi R."/>
            <person name="Tomita M."/>
            <person name="Numata K."/>
            <person name="Arakawa K."/>
        </authorList>
    </citation>
    <scope>NUCLEOTIDE SEQUENCE [LARGE SCALE GENOMIC DNA]</scope>
</reference>
<evidence type="ECO:0000256" key="2">
    <source>
        <dbReference type="SAM" id="SignalP"/>
    </source>
</evidence>
<sequence length="75" mass="7968">MSLPALLAAAAPTAVSAASRTMQGTDDHISCISSHSANRRGPRPSGDTVGARLSRDVADPRERRRIKFLVIKLVS</sequence>
<evidence type="ECO:0000313" key="3">
    <source>
        <dbReference type="EMBL" id="GBP06213.1"/>
    </source>
</evidence>
<gene>
    <name evidence="3" type="ORF">EVAR_73410_1</name>
</gene>
<accession>A0A4C1SVF4</accession>
<evidence type="ECO:0000313" key="4">
    <source>
        <dbReference type="Proteomes" id="UP000299102"/>
    </source>
</evidence>
<keyword evidence="4" id="KW-1185">Reference proteome</keyword>
<protein>
    <recommendedName>
        <fullName evidence="5">Secreted protein</fullName>
    </recommendedName>
</protein>
<feature type="signal peptide" evidence="2">
    <location>
        <begin position="1"/>
        <end position="17"/>
    </location>
</feature>
<comment type="caution">
    <text evidence="3">The sequence shown here is derived from an EMBL/GenBank/DDBJ whole genome shotgun (WGS) entry which is preliminary data.</text>
</comment>
<name>A0A4C1SVF4_EUMVA</name>
<organism evidence="3 4">
    <name type="scientific">Eumeta variegata</name>
    <name type="common">Bagworm moth</name>
    <name type="synonym">Eumeta japonica</name>
    <dbReference type="NCBI Taxonomy" id="151549"/>
    <lineage>
        <taxon>Eukaryota</taxon>
        <taxon>Metazoa</taxon>
        <taxon>Ecdysozoa</taxon>
        <taxon>Arthropoda</taxon>
        <taxon>Hexapoda</taxon>
        <taxon>Insecta</taxon>
        <taxon>Pterygota</taxon>
        <taxon>Neoptera</taxon>
        <taxon>Endopterygota</taxon>
        <taxon>Lepidoptera</taxon>
        <taxon>Glossata</taxon>
        <taxon>Ditrysia</taxon>
        <taxon>Tineoidea</taxon>
        <taxon>Psychidae</taxon>
        <taxon>Oiketicinae</taxon>
        <taxon>Eumeta</taxon>
    </lineage>
</organism>
<dbReference type="Proteomes" id="UP000299102">
    <property type="component" value="Unassembled WGS sequence"/>
</dbReference>
<dbReference type="EMBL" id="BGZK01007921">
    <property type="protein sequence ID" value="GBP06213.1"/>
    <property type="molecule type" value="Genomic_DNA"/>
</dbReference>
<proteinExistence type="predicted"/>
<evidence type="ECO:0008006" key="5">
    <source>
        <dbReference type="Google" id="ProtNLM"/>
    </source>
</evidence>
<feature type="region of interest" description="Disordered" evidence="1">
    <location>
        <begin position="27"/>
        <end position="57"/>
    </location>
</feature>
<evidence type="ECO:0000256" key="1">
    <source>
        <dbReference type="SAM" id="MobiDB-lite"/>
    </source>
</evidence>
<feature type="chain" id="PRO_5020021572" description="Secreted protein" evidence="2">
    <location>
        <begin position="18"/>
        <end position="75"/>
    </location>
</feature>